<comment type="caution">
    <text evidence="1">The sequence shown here is derived from an EMBL/GenBank/DDBJ whole genome shotgun (WGS) entry which is preliminary data.</text>
</comment>
<gene>
    <name evidence="1" type="ORF">H9623_04250</name>
</gene>
<reference evidence="1 2" key="1">
    <citation type="submission" date="2020-08" db="EMBL/GenBank/DDBJ databases">
        <title>A Genomic Blueprint of the Chicken Gut Microbiome.</title>
        <authorList>
            <person name="Gilroy R."/>
            <person name="Ravi A."/>
            <person name="Getino M."/>
            <person name="Pursley I."/>
            <person name="Horton D.L."/>
            <person name="Alikhan N.-F."/>
            <person name="Baker D."/>
            <person name="Gharbi K."/>
            <person name="Hall N."/>
            <person name="Watson M."/>
            <person name="Adriaenssens E.M."/>
            <person name="Foster-Nyarko E."/>
            <person name="Jarju S."/>
            <person name="Secka A."/>
            <person name="Antonio M."/>
            <person name="Oren A."/>
            <person name="Chaudhuri R."/>
            <person name="La Ragione R.M."/>
            <person name="Hildebrand F."/>
            <person name="Pallen M.J."/>
        </authorList>
    </citation>
    <scope>NUCLEOTIDE SEQUENCE [LARGE SCALE GENOMIC DNA]</scope>
    <source>
        <strain evidence="1 2">Sa1BUA8</strain>
    </source>
</reference>
<dbReference type="Gene3D" id="3.40.50.12580">
    <property type="match status" value="1"/>
</dbReference>
<dbReference type="Proteomes" id="UP000822993">
    <property type="component" value="Unassembled WGS sequence"/>
</dbReference>
<protein>
    <submittedName>
        <fullName evidence="1">CDP-glycerol glycerophosphotransferase family protein</fullName>
    </submittedName>
</protein>
<dbReference type="EMBL" id="JACSPN010000004">
    <property type="protein sequence ID" value="MBE7699518.1"/>
    <property type="molecule type" value="Genomic_DNA"/>
</dbReference>
<dbReference type="RefSeq" id="WP_193718826.1">
    <property type="nucleotide sequence ID" value="NZ_JACSPN010000004.1"/>
</dbReference>
<dbReference type="AlphaFoldDB" id="A0A9D5YXE7"/>
<evidence type="ECO:0000313" key="2">
    <source>
        <dbReference type="Proteomes" id="UP000822993"/>
    </source>
</evidence>
<dbReference type="GO" id="GO:0016020">
    <property type="term" value="C:membrane"/>
    <property type="evidence" value="ECO:0007669"/>
    <property type="project" value="InterPro"/>
</dbReference>
<sequence>MALLPGGMPDGLGQDDELLGTTLEQTVMVYFADTPDALYQIEQWYPTFRALDAKHPVVIVLKDSRTARAVRAKVNLPVIVVARYTTIDDLLSRSSVKLALYVNHNPENFSNLRFGQLVHVSLMHGDSDKTVTVSNQTKAYDFSFVAGQAAIDRMATYSALYDAASRCIAVGRPQVDEQTLQRQAVMAAAETSSRRTVLYAPTWEGAQPSAAYGSVESHGPGLVRALLEDGRYRVVYRPHPLTGVRLSTYGDADRAIRALIEAAADASPTAGHRVDVGVEVATSFASGDVLVCDVSGVAMDWLPSGKPLVVTRPVGEEALIARTPLTELVPSLEAQDVDAAVDLLTQQLENDPLVAERARLTEYYLGDITPGASTRRFVEACDHLIEVRDQEMDRIALARAGR</sequence>
<dbReference type="GO" id="GO:0047355">
    <property type="term" value="F:CDP-glycerol glycerophosphotransferase activity"/>
    <property type="evidence" value="ECO:0007669"/>
    <property type="project" value="InterPro"/>
</dbReference>
<organism evidence="1 2">
    <name type="scientific">Oerskovia douganii</name>
    <dbReference type="NCBI Taxonomy" id="2762210"/>
    <lineage>
        <taxon>Bacteria</taxon>
        <taxon>Bacillati</taxon>
        <taxon>Actinomycetota</taxon>
        <taxon>Actinomycetes</taxon>
        <taxon>Micrococcales</taxon>
        <taxon>Cellulomonadaceae</taxon>
        <taxon>Oerskovia</taxon>
    </lineage>
</organism>
<dbReference type="InterPro" id="IPR007554">
    <property type="entry name" value="Glycerophosphate_synth"/>
</dbReference>
<name>A0A9D5YXE7_9CELL</name>
<dbReference type="SUPFAM" id="SSF53756">
    <property type="entry name" value="UDP-Glycosyltransferase/glycogen phosphorylase"/>
    <property type="match status" value="1"/>
</dbReference>
<dbReference type="InterPro" id="IPR043148">
    <property type="entry name" value="TagF_C"/>
</dbReference>
<dbReference type="Pfam" id="PF04464">
    <property type="entry name" value="Glyphos_transf"/>
    <property type="match status" value="1"/>
</dbReference>
<proteinExistence type="predicted"/>
<evidence type="ECO:0000313" key="1">
    <source>
        <dbReference type="EMBL" id="MBE7699518.1"/>
    </source>
</evidence>
<accession>A0A9D5YXE7</accession>
<keyword evidence="2" id="KW-1185">Reference proteome</keyword>